<gene>
    <name evidence="2" type="ORF">PCOR1329_LOCUS60319</name>
</gene>
<proteinExistence type="predicted"/>
<dbReference type="EMBL" id="CAUYUJ010017548">
    <property type="protein sequence ID" value="CAK0875733.1"/>
    <property type="molecule type" value="Genomic_DNA"/>
</dbReference>
<feature type="compositionally biased region" description="Acidic residues" evidence="1">
    <location>
        <begin position="83"/>
        <end position="99"/>
    </location>
</feature>
<evidence type="ECO:0000313" key="3">
    <source>
        <dbReference type="Proteomes" id="UP001189429"/>
    </source>
</evidence>
<name>A0ABN9VQS5_9DINO</name>
<feature type="compositionally biased region" description="Acidic residues" evidence="1">
    <location>
        <begin position="155"/>
        <end position="164"/>
    </location>
</feature>
<organism evidence="2 3">
    <name type="scientific">Prorocentrum cordatum</name>
    <dbReference type="NCBI Taxonomy" id="2364126"/>
    <lineage>
        <taxon>Eukaryota</taxon>
        <taxon>Sar</taxon>
        <taxon>Alveolata</taxon>
        <taxon>Dinophyceae</taxon>
        <taxon>Prorocentrales</taxon>
        <taxon>Prorocentraceae</taxon>
        <taxon>Prorocentrum</taxon>
    </lineage>
</organism>
<sequence length="195" mass="21708">SATRGGRGRDGAGHLGAASSADAQRTARPQPIPREEATPPPLARAAAARLPGALAGRWAATARVGILCCELGGRARTHAERKEEEEEEAEEEDEEEEEGEGWRRTITRSNNNSSKRMQKRVYVLMEIRPLQTLMNPFREELDLFGGGGGRRRMDEEEEEEDEEQQQQQQQAYAKKGLRPDGDQATVDIDEFIPLL</sequence>
<dbReference type="Proteomes" id="UP001189429">
    <property type="component" value="Unassembled WGS sequence"/>
</dbReference>
<evidence type="ECO:0000313" key="2">
    <source>
        <dbReference type="EMBL" id="CAK0875733.1"/>
    </source>
</evidence>
<feature type="region of interest" description="Disordered" evidence="1">
    <location>
        <begin position="75"/>
        <end position="118"/>
    </location>
</feature>
<evidence type="ECO:0000256" key="1">
    <source>
        <dbReference type="SAM" id="MobiDB-lite"/>
    </source>
</evidence>
<accession>A0ABN9VQS5</accession>
<reference evidence="2" key="1">
    <citation type="submission" date="2023-10" db="EMBL/GenBank/DDBJ databases">
        <authorList>
            <person name="Chen Y."/>
            <person name="Shah S."/>
            <person name="Dougan E. K."/>
            <person name="Thang M."/>
            <person name="Chan C."/>
        </authorList>
    </citation>
    <scope>NUCLEOTIDE SEQUENCE [LARGE SCALE GENOMIC DNA]</scope>
</reference>
<comment type="caution">
    <text evidence="2">The sequence shown here is derived from an EMBL/GenBank/DDBJ whole genome shotgun (WGS) entry which is preliminary data.</text>
</comment>
<feature type="region of interest" description="Disordered" evidence="1">
    <location>
        <begin position="137"/>
        <end position="195"/>
    </location>
</feature>
<keyword evidence="3" id="KW-1185">Reference proteome</keyword>
<protein>
    <submittedName>
        <fullName evidence="2">Uncharacterized protein</fullName>
    </submittedName>
</protein>
<feature type="region of interest" description="Disordered" evidence="1">
    <location>
        <begin position="1"/>
        <end position="42"/>
    </location>
</feature>
<feature type="non-terminal residue" evidence="2">
    <location>
        <position position="1"/>
    </location>
</feature>